<organism evidence="8 9">
    <name type="scientific">Spirosoma radiotolerans</name>
    <dbReference type="NCBI Taxonomy" id="1379870"/>
    <lineage>
        <taxon>Bacteria</taxon>
        <taxon>Pseudomonadati</taxon>
        <taxon>Bacteroidota</taxon>
        <taxon>Cytophagia</taxon>
        <taxon>Cytophagales</taxon>
        <taxon>Cytophagaceae</taxon>
        <taxon>Spirosoma</taxon>
    </lineage>
</organism>
<dbReference type="KEGG" id="srd:SD10_06755"/>
<dbReference type="InterPro" id="IPR023827">
    <property type="entry name" value="Peptidase_S8_Asp-AS"/>
</dbReference>
<evidence type="ECO:0000256" key="5">
    <source>
        <dbReference type="PROSITE-ProRule" id="PRU01240"/>
    </source>
</evidence>
<feature type="active site" description="Charge relay system" evidence="5">
    <location>
        <position position="210"/>
    </location>
</feature>
<dbReference type="EMBL" id="CP010429">
    <property type="protein sequence ID" value="AKD54654.1"/>
    <property type="molecule type" value="Genomic_DNA"/>
</dbReference>
<dbReference type="HOGENOM" id="CLU_011263_15_8_10"/>
<dbReference type="PATRIC" id="fig|1379870.5.peg.1470"/>
<evidence type="ECO:0000256" key="6">
    <source>
        <dbReference type="RuleBase" id="RU003355"/>
    </source>
</evidence>
<name>A0A0E3ZUN3_9BACT</name>
<dbReference type="SUPFAM" id="SSF52743">
    <property type="entry name" value="Subtilisin-like"/>
    <property type="match status" value="1"/>
</dbReference>
<gene>
    <name evidence="8" type="ORF">SD10_06755</name>
</gene>
<dbReference type="InterPro" id="IPR050131">
    <property type="entry name" value="Peptidase_S8_subtilisin-like"/>
</dbReference>
<dbReference type="PANTHER" id="PTHR43806:SF11">
    <property type="entry name" value="CEREVISIN-RELATED"/>
    <property type="match status" value="1"/>
</dbReference>
<dbReference type="PROSITE" id="PS00138">
    <property type="entry name" value="SUBTILASE_SER"/>
    <property type="match status" value="1"/>
</dbReference>
<dbReference type="RefSeq" id="WP_046376256.1">
    <property type="nucleotide sequence ID" value="NZ_CP010429.1"/>
</dbReference>
<dbReference type="InterPro" id="IPR036852">
    <property type="entry name" value="Peptidase_S8/S53_dom_sf"/>
</dbReference>
<dbReference type="InterPro" id="IPR015500">
    <property type="entry name" value="Peptidase_S8_subtilisin-rel"/>
</dbReference>
<keyword evidence="3 5" id="KW-0378">Hydrolase</keyword>
<dbReference type="GO" id="GO:0006508">
    <property type="term" value="P:proteolysis"/>
    <property type="evidence" value="ECO:0007669"/>
    <property type="project" value="UniProtKB-KW"/>
</dbReference>
<proteinExistence type="inferred from homology"/>
<accession>A0A0E3ZUN3</accession>
<dbReference type="Proteomes" id="UP000033054">
    <property type="component" value="Chromosome"/>
</dbReference>
<keyword evidence="9" id="KW-1185">Reference proteome</keyword>
<keyword evidence="2 5" id="KW-0645">Protease</keyword>
<feature type="domain" description="Peptidase S8/S53" evidence="7">
    <location>
        <begin position="202"/>
        <end position="432"/>
    </location>
</feature>
<evidence type="ECO:0000256" key="4">
    <source>
        <dbReference type="ARBA" id="ARBA00022825"/>
    </source>
</evidence>
<dbReference type="InterPro" id="IPR023828">
    <property type="entry name" value="Peptidase_S8_Ser-AS"/>
</dbReference>
<dbReference type="GO" id="GO:0005615">
    <property type="term" value="C:extracellular space"/>
    <property type="evidence" value="ECO:0007669"/>
    <property type="project" value="TreeGrafter"/>
</dbReference>
<sequence length="449" mass="46925">MAKKESTNSSNGANRASSSVDELLLAALERNDTSFETGRYVVTFKEGAMEEGLQSLQTQGMRVADTRDFDNQALEMDSVGDADAVVFSEIGSALLGGNAAQERSISTFAEIASDSPILSIDPEYFVFADSMYSEFLQGRATQTAQGTSNEFLRGFLQATETIAKEMRENGNSQLEIEEEVQVLGATWGLNACRVPPSIRSGVGIKVAVLDTGFDLGHPDFAGRPIVSQTFVGQPVQDIHGHGTHTTGTACGPKAPVGTTPRYGIGYRSSIYVGKVLSNSGGSVGSSVLAGMNWAVANRCAVISMSLGGQGGVQPSYTAAGQAALNNGCLIIAAAGNVPGGPTGYPANSPTIMSVASLDSNLAPSSFSCQGKIEIAGPGRDVFSSWPRPTRYRTISGTSMATPHVSGCAALWAETSPNMRGLTLWRKLQASARHLPFPATRVGAGLVQAP</sequence>
<dbReference type="OrthoDB" id="9798386at2"/>
<feature type="active site" description="Charge relay system" evidence="5">
    <location>
        <position position="398"/>
    </location>
</feature>
<evidence type="ECO:0000256" key="3">
    <source>
        <dbReference type="ARBA" id="ARBA00022801"/>
    </source>
</evidence>
<evidence type="ECO:0000256" key="2">
    <source>
        <dbReference type="ARBA" id="ARBA00022670"/>
    </source>
</evidence>
<dbReference type="PROSITE" id="PS00136">
    <property type="entry name" value="SUBTILASE_ASP"/>
    <property type="match status" value="1"/>
</dbReference>
<dbReference type="Pfam" id="PF00082">
    <property type="entry name" value="Peptidase_S8"/>
    <property type="match status" value="1"/>
</dbReference>
<dbReference type="PROSITE" id="PS51892">
    <property type="entry name" value="SUBTILASE"/>
    <property type="match status" value="1"/>
</dbReference>
<dbReference type="AlphaFoldDB" id="A0A0E3ZUN3"/>
<dbReference type="PANTHER" id="PTHR43806">
    <property type="entry name" value="PEPTIDASE S8"/>
    <property type="match status" value="1"/>
</dbReference>
<dbReference type="GO" id="GO:0004252">
    <property type="term" value="F:serine-type endopeptidase activity"/>
    <property type="evidence" value="ECO:0007669"/>
    <property type="project" value="UniProtKB-UniRule"/>
</dbReference>
<reference evidence="8 9" key="1">
    <citation type="journal article" date="2014" name="Curr. Microbiol.">
        <title>Spirosoma radiotolerans sp. nov., a gamma-radiation-resistant bacterium isolated from gamma ray-irradiated soil.</title>
        <authorList>
            <person name="Lee J.J."/>
            <person name="Srinivasan S."/>
            <person name="Lim S."/>
            <person name="Joe M."/>
            <person name="Im S."/>
            <person name="Bae S.I."/>
            <person name="Park K.R."/>
            <person name="Han J.H."/>
            <person name="Park S.H."/>
            <person name="Joo B.M."/>
            <person name="Park S.J."/>
            <person name="Kim M.K."/>
        </authorList>
    </citation>
    <scope>NUCLEOTIDE SEQUENCE [LARGE SCALE GENOMIC DNA]</scope>
    <source>
        <strain evidence="8 9">DG5A</strain>
    </source>
</reference>
<evidence type="ECO:0000313" key="9">
    <source>
        <dbReference type="Proteomes" id="UP000033054"/>
    </source>
</evidence>
<comment type="similarity">
    <text evidence="1 5 6">Belongs to the peptidase S8 family.</text>
</comment>
<dbReference type="STRING" id="1379870.SD10_06755"/>
<dbReference type="InterPro" id="IPR000209">
    <property type="entry name" value="Peptidase_S8/S53_dom"/>
</dbReference>
<keyword evidence="4 5" id="KW-0720">Serine protease</keyword>
<dbReference type="Gene3D" id="3.40.50.200">
    <property type="entry name" value="Peptidase S8/S53 domain"/>
    <property type="match status" value="1"/>
</dbReference>
<dbReference type="PRINTS" id="PR00723">
    <property type="entry name" value="SUBTILISIN"/>
</dbReference>
<evidence type="ECO:0000259" key="7">
    <source>
        <dbReference type="Pfam" id="PF00082"/>
    </source>
</evidence>
<evidence type="ECO:0000256" key="1">
    <source>
        <dbReference type="ARBA" id="ARBA00011073"/>
    </source>
</evidence>
<feature type="active site" description="Charge relay system" evidence="5">
    <location>
        <position position="241"/>
    </location>
</feature>
<evidence type="ECO:0000313" key="8">
    <source>
        <dbReference type="EMBL" id="AKD54654.1"/>
    </source>
</evidence>
<protein>
    <submittedName>
        <fullName evidence="8">Peptidase S8</fullName>
    </submittedName>
</protein>